<dbReference type="RefSeq" id="WP_340295160.1">
    <property type="nucleotide sequence ID" value="NZ_JBBJUP010000028.1"/>
</dbReference>
<gene>
    <name evidence="6" type="ORF">WJX68_24365</name>
</gene>
<evidence type="ECO:0000313" key="6">
    <source>
        <dbReference type="EMBL" id="MEJ8282086.1"/>
    </source>
</evidence>
<keyword evidence="7" id="KW-1185">Reference proteome</keyword>
<protein>
    <submittedName>
        <fullName evidence="6">NUDIX domain-containing protein</fullName>
    </submittedName>
</protein>
<dbReference type="Gene3D" id="3.90.79.10">
    <property type="entry name" value="Nucleoside Triphosphate Pyrophosphohydrolase"/>
    <property type="match status" value="1"/>
</dbReference>
<evidence type="ECO:0000313" key="7">
    <source>
        <dbReference type="Proteomes" id="UP001364211"/>
    </source>
</evidence>
<evidence type="ECO:0000256" key="4">
    <source>
        <dbReference type="RuleBase" id="RU003476"/>
    </source>
</evidence>
<dbReference type="InterPro" id="IPR015797">
    <property type="entry name" value="NUDIX_hydrolase-like_dom_sf"/>
</dbReference>
<dbReference type="InterPro" id="IPR020476">
    <property type="entry name" value="Nudix_hydrolase"/>
</dbReference>
<dbReference type="PROSITE" id="PS51462">
    <property type="entry name" value="NUDIX"/>
    <property type="match status" value="1"/>
</dbReference>
<reference evidence="6 7" key="1">
    <citation type="submission" date="2024-03" db="EMBL/GenBank/DDBJ databases">
        <title>Draft genome sequence of Pseudonocardia sp. DW16-2.</title>
        <authorList>
            <person name="Duangmal K."/>
        </authorList>
    </citation>
    <scope>NUCLEOTIDE SEQUENCE [LARGE SCALE GENOMIC DNA]</scope>
    <source>
        <strain evidence="6 7">DW16-2</strain>
    </source>
</reference>
<accession>A0ABU8TDQ9</accession>
<dbReference type="PROSITE" id="PS00893">
    <property type="entry name" value="NUDIX_BOX"/>
    <property type="match status" value="1"/>
</dbReference>
<comment type="caution">
    <text evidence="6">The sequence shown here is derived from an EMBL/GenBank/DDBJ whole genome shotgun (WGS) entry which is preliminary data.</text>
</comment>
<evidence type="ECO:0000256" key="3">
    <source>
        <dbReference type="ARBA" id="ARBA00022801"/>
    </source>
</evidence>
<dbReference type="SUPFAM" id="SSF55811">
    <property type="entry name" value="Nudix"/>
    <property type="match status" value="1"/>
</dbReference>
<sequence>MTSIPRHSVAVAGVTVREDGRILVVQRRDNGHWEAPGGVLEQDETFEQGVVREIAEETGVTVAVDHLSGVYKNMTIGVVAIVYRCHFVSGAPTTTAESQRVEWLTADEVEDRMMPAYAVRILDALTAEPCSRAHDGTIVHPC</sequence>
<dbReference type="PANTHER" id="PTHR43046">
    <property type="entry name" value="GDP-MANNOSE MANNOSYL HYDROLASE"/>
    <property type="match status" value="1"/>
</dbReference>
<evidence type="ECO:0000259" key="5">
    <source>
        <dbReference type="PROSITE" id="PS51462"/>
    </source>
</evidence>
<dbReference type="PRINTS" id="PR00502">
    <property type="entry name" value="NUDIXFAMILY"/>
</dbReference>
<evidence type="ECO:0000256" key="1">
    <source>
        <dbReference type="ARBA" id="ARBA00001946"/>
    </source>
</evidence>
<dbReference type="EMBL" id="JBBJUP010000028">
    <property type="protein sequence ID" value="MEJ8282086.1"/>
    <property type="molecule type" value="Genomic_DNA"/>
</dbReference>
<dbReference type="Proteomes" id="UP001364211">
    <property type="component" value="Unassembled WGS sequence"/>
</dbReference>
<dbReference type="InterPro" id="IPR000086">
    <property type="entry name" value="NUDIX_hydrolase_dom"/>
</dbReference>
<name>A0ABU8TDQ9_9PSEU</name>
<dbReference type="InterPro" id="IPR020084">
    <property type="entry name" value="NUDIX_hydrolase_CS"/>
</dbReference>
<dbReference type="Pfam" id="PF00293">
    <property type="entry name" value="NUDIX"/>
    <property type="match status" value="1"/>
</dbReference>
<evidence type="ECO:0000256" key="2">
    <source>
        <dbReference type="ARBA" id="ARBA00005582"/>
    </source>
</evidence>
<dbReference type="PANTHER" id="PTHR43046:SF2">
    <property type="entry name" value="8-OXO-DGTP DIPHOSPHATASE-RELATED"/>
    <property type="match status" value="1"/>
</dbReference>
<feature type="domain" description="Nudix hydrolase" evidence="5">
    <location>
        <begin position="5"/>
        <end position="127"/>
    </location>
</feature>
<keyword evidence="3 4" id="KW-0378">Hydrolase</keyword>
<comment type="similarity">
    <text evidence="2 4">Belongs to the Nudix hydrolase family.</text>
</comment>
<organism evidence="6 7">
    <name type="scientific">Pseudonocardia spirodelae</name>
    <dbReference type="NCBI Taxonomy" id="3133431"/>
    <lineage>
        <taxon>Bacteria</taxon>
        <taxon>Bacillati</taxon>
        <taxon>Actinomycetota</taxon>
        <taxon>Actinomycetes</taxon>
        <taxon>Pseudonocardiales</taxon>
        <taxon>Pseudonocardiaceae</taxon>
        <taxon>Pseudonocardia</taxon>
    </lineage>
</organism>
<comment type="cofactor">
    <cofactor evidence="1">
        <name>Mg(2+)</name>
        <dbReference type="ChEBI" id="CHEBI:18420"/>
    </cofactor>
</comment>
<proteinExistence type="inferred from homology"/>